<dbReference type="Proteomes" id="UP001152320">
    <property type="component" value="Chromosome 10"/>
</dbReference>
<gene>
    <name evidence="5" type="ORF">HOLleu_22605</name>
</gene>
<keyword evidence="1" id="KW-0812">Transmembrane</keyword>
<dbReference type="InterPro" id="IPR027417">
    <property type="entry name" value="P-loop_NTPase"/>
</dbReference>
<evidence type="ECO:0000259" key="4">
    <source>
        <dbReference type="PROSITE" id="PS50837"/>
    </source>
</evidence>
<keyword evidence="1" id="KW-0472">Membrane</keyword>
<feature type="transmembrane region" description="Helical" evidence="1">
    <location>
        <begin position="260"/>
        <end position="283"/>
    </location>
</feature>
<keyword evidence="1" id="KW-1133">Transmembrane helix</keyword>
<dbReference type="PROSITE" id="PS50835">
    <property type="entry name" value="IG_LIKE"/>
    <property type="match status" value="1"/>
</dbReference>
<evidence type="ECO:0000313" key="6">
    <source>
        <dbReference type="Proteomes" id="UP001152320"/>
    </source>
</evidence>
<organism evidence="5 6">
    <name type="scientific">Holothuria leucospilota</name>
    <name type="common">Black long sea cucumber</name>
    <name type="synonym">Mertensiothuria leucospilota</name>
    <dbReference type="NCBI Taxonomy" id="206669"/>
    <lineage>
        <taxon>Eukaryota</taxon>
        <taxon>Metazoa</taxon>
        <taxon>Echinodermata</taxon>
        <taxon>Eleutherozoa</taxon>
        <taxon>Echinozoa</taxon>
        <taxon>Holothuroidea</taxon>
        <taxon>Aspidochirotacea</taxon>
        <taxon>Aspidochirotida</taxon>
        <taxon>Holothuriidae</taxon>
        <taxon>Holothuria</taxon>
    </lineage>
</organism>
<accession>A0A9Q1BYT3</accession>
<dbReference type="InterPro" id="IPR013106">
    <property type="entry name" value="Ig_V-set"/>
</dbReference>
<keyword evidence="2" id="KW-0732">Signal</keyword>
<dbReference type="Gene3D" id="3.40.50.300">
    <property type="entry name" value="P-loop containing nucleotide triphosphate hydrolases"/>
    <property type="match status" value="1"/>
</dbReference>
<evidence type="ECO:0000259" key="3">
    <source>
        <dbReference type="PROSITE" id="PS50835"/>
    </source>
</evidence>
<feature type="domain" description="NACHT" evidence="4">
    <location>
        <begin position="384"/>
        <end position="473"/>
    </location>
</feature>
<proteinExistence type="predicted"/>
<name>A0A9Q1BYT3_HOLLE</name>
<dbReference type="SUPFAM" id="SSF48726">
    <property type="entry name" value="Immunoglobulin"/>
    <property type="match status" value="1"/>
</dbReference>
<dbReference type="EMBL" id="JAIZAY010000010">
    <property type="protein sequence ID" value="KAJ8035387.1"/>
    <property type="molecule type" value="Genomic_DNA"/>
</dbReference>
<comment type="caution">
    <text evidence="5">The sequence shown here is derived from an EMBL/GenBank/DDBJ whole genome shotgun (WGS) entry which is preliminary data.</text>
</comment>
<dbReference type="Pfam" id="PF07686">
    <property type="entry name" value="V-set"/>
    <property type="match status" value="1"/>
</dbReference>
<protein>
    <recommendedName>
        <fullName evidence="7">NACHT domain-containing protein</fullName>
    </recommendedName>
</protein>
<dbReference type="PROSITE" id="PS50837">
    <property type="entry name" value="NACHT"/>
    <property type="match status" value="1"/>
</dbReference>
<dbReference type="SMART" id="SM00409">
    <property type="entry name" value="IG"/>
    <property type="match status" value="1"/>
</dbReference>
<dbReference type="InterPro" id="IPR007110">
    <property type="entry name" value="Ig-like_dom"/>
</dbReference>
<dbReference type="SUPFAM" id="SSF52540">
    <property type="entry name" value="P-loop containing nucleoside triphosphate hydrolases"/>
    <property type="match status" value="1"/>
</dbReference>
<feature type="domain" description="Ig-like" evidence="3">
    <location>
        <begin position="138"/>
        <end position="238"/>
    </location>
</feature>
<dbReference type="InterPro" id="IPR013783">
    <property type="entry name" value="Ig-like_fold"/>
</dbReference>
<feature type="signal peptide" evidence="2">
    <location>
        <begin position="1"/>
        <end position="27"/>
    </location>
</feature>
<evidence type="ECO:0000313" key="5">
    <source>
        <dbReference type="EMBL" id="KAJ8035387.1"/>
    </source>
</evidence>
<dbReference type="Gene3D" id="2.60.40.10">
    <property type="entry name" value="Immunoglobulins"/>
    <property type="match status" value="1"/>
</dbReference>
<evidence type="ECO:0000256" key="1">
    <source>
        <dbReference type="SAM" id="Phobius"/>
    </source>
</evidence>
<dbReference type="AlphaFoldDB" id="A0A9Q1BYT3"/>
<evidence type="ECO:0008006" key="7">
    <source>
        <dbReference type="Google" id="ProtNLM"/>
    </source>
</evidence>
<keyword evidence="6" id="KW-1185">Reference proteome</keyword>
<dbReference type="PANTHER" id="PTHR46312">
    <property type="entry name" value="NACHT DOMAIN-CONTAINING PROTEIN"/>
    <property type="match status" value="1"/>
</dbReference>
<evidence type="ECO:0000256" key="2">
    <source>
        <dbReference type="SAM" id="SignalP"/>
    </source>
</evidence>
<dbReference type="Pfam" id="PF05729">
    <property type="entry name" value="NACHT"/>
    <property type="match status" value="1"/>
</dbReference>
<dbReference type="InterPro" id="IPR036179">
    <property type="entry name" value="Ig-like_dom_sf"/>
</dbReference>
<reference evidence="5" key="1">
    <citation type="submission" date="2021-10" db="EMBL/GenBank/DDBJ databases">
        <title>Tropical sea cucumber genome reveals ecological adaptation and Cuvierian tubules defense mechanism.</title>
        <authorList>
            <person name="Chen T."/>
        </authorList>
    </citation>
    <scope>NUCLEOTIDE SEQUENCE</scope>
    <source>
        <strain evidence="5">Nanhai2018</strain>
        <tissue evidence="5">Muscle</tissue>
    </source>
</reference>
<feature type="chain" id="PRO_5040238711" description="NACHT domain-containing protein" evidence="2">
    <location>
        <begin position="28"/>
        <end position="1008"/>
    </location>
</feature>
<dbReference type="InterPro" id="IPR003599">
    <property type="entry name" value="Ig_sub"/>
</dbReference>
<sequence length="1008" mass="114733">MAFKISWTLELFLVLGVVCFFSGGSHSRMSCPQSLKVEKGNNITVSCSHANMTLVSSYWYKGDPSLTSPILRIEEGEPGGKEYSKGHYDITDAGAMIITGATIHHEGVYWFLSYFDDGSFEKHKVNVNVTITPYHVCPVIDMCSSCKVCSKNINKTGSIKCSITNSRPKLTLKWMIKSRKGIEIFTPTLTEERNIFSDSWNTSTQIEYVATSCDQQAILLCLAQDDMDLLMYKNSSININSDNCTADGTDIEDKSLGTTVIVTVVSLSVCLSVALITCFICFIRRKTNNGNDGSKTPGDLELNNSHAKHSVSRQLMTDEARYVITCLKEVYKPYCFFQGLPFENPIPADYLYTGCQCQVTFSSGAKDVVTSDNLLAKEYFINERLVIIIGNRGSGKTTLLTQIVKAWIDEKDNDFVLIFTSLKGATKDTNLTDLMKQNMSAYNMKDIKCLEETIKDHKCLVLLDGLDEVSFDDGSKSGSVDGGDNKLTCSIDANMPHKCLTVGALLNAQYKNNCSNMKVWATTRNEYPIKELGLDRNCKVLLKGFSNEQIQHYIRKTYSYFVHPDRQNACTLHHASDEKLEDCANESTENNHNLSNKKSILEDEKVGLLETSEQHKGPTCSKDSKNNICENVYKFLEKYDIINSFREAPLLFCLIARIYVATFVVEIPFAKKTDTWNLASVTDYMINCLMSKLTRECNPECDQRNISFLEEKALELTFEGSDFHTNTYPITIQDIEEAIDEAIDIGILQERHLAQSIDKKSVKTAYSGNRDILFCCQYFQDYFAACGFVKNPQNFQKLSQNLSKYKEKEFISLVKFLCNLKKSFVEEHCDFLLKSGWFNCVINCLYEVSEGEYEKKIRKLCDKEITIRSFGSHYHESVVTSFFQKCKETNVKLHSVIFLGEFSNIFLKELCFSSIEKVEFAKKHFTAEDFVYILKEMTKNHGKKQLRFVMCDLDDLSEKREEIQNMDFPRPAVYRKQNLSDMVFQQFNFETLQWKVGKVKRLVNDVLS</sequence>
<dbReference type="PANTHER" id="PTHR46312:SF2">
    <property type="entry name" value="NUCLEOTIDE-BINDING OLIGOMERIZATION DOMAIN-CONTAINING PROTEIN 2-LIKE"/>
    <property type="match status" value="1"/>
</dbReference>
<dbReference type="InterPro" id="IPR007111">
    <property type="entry name" value="NACHT_NTPase"/>
</dbReference>